<accession>A0AAU9PT36</accession>
<dbReference type="InterPro" id="IPR027417">
    <property type="entry name" value="P-loop_NTPase"/>
</dbReference>
<organism evidence="6 7">
    <name type="scientific">Lactuca virosa</name>
    <dbReference type="NCBI Taxonomy" id="75947"/>
    <lineage>
        <taxon>Eukaryota</taxon>
        <taxon>Viridiplantae</taxon>
        <taxon>Streptophyta</taxon>
        <taxon>Embryophyta</taxon>
        <taxon>Tracheophyta</taxon>
        <taxon>Spermatophyta</taxon>
        <taxon>Magnoliopsida</taxon>
        <taxon>eudicotyledons</taxon>
        <taxon>Gunneridae</taxon>
        <taxon>Pentapetalae</taxon>
        <taxon>asterids</taxon>
        <taxon>campanulids</taxon>
        <taxon>Asterales</taxon>
        <taxon>Asteraceae</taxon>
        <taxon>Cichorioideae</taxon>
        <taxon>Cichorieae</taxon>
        <taxon>Lactucinae</taxon>
        <taxon>Lactuca</taxon>
    </lineage>
</organism>
<evidence type="ECO:0000256" key="4">
    <source>
        <dbReference type="ARBA" id="ARBA00022840"/>
    </source>
</evidence>
<proteinExistence type="predicted"/>
<dbReference type="EMBL" id="CAKMRJ010005745">
    <property type="protein sequence ID" value="CAH1453575.1"/>
    <property type="molecule type" value="Genomic_DNA"/>
</dbReference>
<evidence type="ECO:0000313" key="7">
    <source>
        <dbReference type="Proteomes" id="UP001157418"/>
    </source>
</evidence>
<keyword evidence="7" id="KW-1185">Reference proteome</keyword>
<feature type="domain" description="DNA2/NAM7 helicase-like C-terminal" evidence="5">
    <location>
        <begin position="32"/>
        <end position="153"/>
    </location>
</feature>
<evidence type="ECO:0000259" key="5">
    <source>
        <dbReference type="Pfam" id="PF13087"/>
    </source>
</evidence>
<dbReference type="Pfam" id="PF13087">
    <property type="entry name" value="AAA_12"/>
    <property type="match status" value="1"/>
</dbReference>
<gene>
    <name evidence="6" type="ORF">LVIROSA_LOCUS38814</name>
</gene>
<keyword evidence="4" id="KW-0067">ATP-binding</keyword>
<dbReference type="InterPro" id="IPR050534">
    <property type="entry name" value="Coronavir_polyprotein_1ab"/>
</dbReference>
<protein>
    <recommendedName>
        <fullName evidence="5">DNA2/NAM7 helicase-like C-terminal domain-containing protein</fullName>
    </recommendedName>
</protein>
<dbReference type="PANTHER" id="PTHR43788:SF8">
    <property type="entry name" value="DNA-BINDING PROTEIN SMUBP-2"/>
    <property type="match status" value="1"/>
</dbReference>
<dbReference type="Proteomes" id="UP001157418">
    <property type="component" value="Unassembled WGS sequence"/>
</dbReference>
<dbReference type="SUPFAM" id="SSF52540">
    <property type="entry name" value="P-loop containing nucleoside triphosphate hydrolases"/>
    <property type="match status" value="1"/>
</dbReference>
<evidence type="ECO:0000256" key="3">
    <source>
        <dbReference type="ARBA" id="ARBA00022806"/>
    </source>
</evidence>
<dbReference type="GO" id="GO:0005524">
    <property type="term" value="F:ATP binding"/>
    <property type="evidence" value="ECO:0007669"/>
    <property type="project" value="UniProtKB-KW"/>
</dbReference>
<keyword evidence="2" id="KW-0378">Hydrolase</keyword>
<keyword evidence="1" id="KW-0547">Nucleotide-binding</keyword>
<dbReference type="Gene3D" id="3.40.50.300">
    <property type="entry name" value="P-loop containing nucleotide triphosphate hydrolases"/>
    <property type="match status" value="1"/>
</dbReference>
<evidence type="ECO:0000313" key="6">
    <source>
        <dbReference type="EMBL" id="CAH1453575.1"/>
    </source>
</evidence>
<sequence length="153" mass="17169">MHRCYFGDNSSLANDIRKEMKQLSQRLLVGLLFSRVQDLYGDDVMSMLTVQYSMHGLIMTWSSKEPYNNKIKAHASAAGHTLYELEGVEKSSSSTKPTLLLIDIAGFRCDMEEKKDEEESTLNEGESEIVIAHARRLIQSGVHASDIGVITPY</sequence>
<dbReference type="PANTHER" id="PTHR43788">
    <property type="entry name" value="DNA2/NAM7 HELICASE FAMILY MEMBER"/>
    <property type="match status" value="1"/>
</dbReference>
<reference evidence="6 7" key="1">
    <citation type="submission" date="2022-01" db="EMBL/GenBank/DDBJ databases">
        <authorList>
            <person name="Xiong W."/>
            <person name="Schranz E."/>
        </authorList>
    </citation>
    <scope>NUCLEOTIDE SEQUENCE [LARGE SCALE GENOMIC DNA]</scope>
</reference>
<keyword evidence="3" id="KW-0347">Helicase</keyword>
<dbReference type="GO" id="GO:0016787">
    <property type="term" value="F:hydrolase activity"/>
    <property type="evidence" value="ECO:0007669"/>
    <property type="project" value="UniProtKB-KW"/>
</dbReference>
<dbReference type="InterPro" id="IPR041679">
    <property type="entry name" value="DNA2/NAM7-like_C"/>
</dbReference>
<dbReference type="GO" id="GO:0043139">
    <property type="term" value="F:5'-3' DNA helicase activity"/>
    <property type="evidence" value="ECO:0007669"/>
    <property type="project" value="TreeGrafter"/>
</dbReference>
<comment type="caution">
    <text evidence="6">The sequence shown here is derived from an EMBL/GenBank/DDBJ whole genome shotgun (WGS) entry which is preliminary data.</text>
</comment>
<evidence type="ECO:0000256" key="1">
    <source>
        <dbReference type="ARBA" id="ARBA00022741"/>
    </source>
</evidence>
<dbReference type="AlphaFoldDB" id="A0AAU9PT36"/>
<evidence type="ECO:0000256" key="2">
    <source>
        <dbReference type="ARBA" id="ARBA00022801"/>
    </source>
</evidence>
<name>A0AAU9PT36_9ASTR</name>